<keyword evidence="4" id="KW-0472">Membrane</keyword>
<dbReference type="PANTHER" id="PTHR43343">
    <property type="entry name" value="PEPTIDASE S12"/>
    <property type="match status" value="1"/>
</dbReference>
<dbReference type="InterPro" id="IPR051201">
    <property type="entry name" value="Chloro_Bact_Ser_Proteases"/>
</dbReference>
<name>A0ABT0W7I7_9BACI</name>
<dbReference type="PRINTS" id="PR00834">
    <property type="entry name" value="PROTEASES2C"/>
</dbReference>
<organism evidence="5 6">
    <name type="scientific">Neobacillus pocheonensis</name>
    <dbReference type="NCBI Taxonomy" id="363869"/>
    <lineage>
        <taxon>Bacteria</taxon>
        <taxon>Bacillati</taxon>
        <taxon>Bacillota</taxon>
        <taxon>Bacilli</taxon>
        <taxon>Bacillales</taxon>
        <taxon>Bacillaceae</taxon>
        <taxon>Neobacillus</taxon>
    </lineage>
</organism>
<evidence type="ECO:0000256" key="3">
    <source>
        <dbReference type="ARBA" id="ARBA00022825"/>
    </source>
</evidence>
<keyword evidence="4" id="KW-1133">Transmembrane helix</keyword>
<sequence length="448" mass="48896">MCIAINVVHMLWMRRPRFCPKCGTELKVEPRSSSTSESPIDYQRANTRVSIEKDKDTQEVEMRSTKFKRGSSLFWPIAIPVFFLLSAVIVGSAYYYHQFHLNHELKNTSLQDPVPASSTIKKPDVPMDLRSIIQVAQKDVVKIEVDNNKLGSGFLYNKSGDIITNAHVVEGAKNVKITTSDSRELEGTVIGISQNVDIAVVRVPGMANTNPLSISNKKAEIGDEVLALGSPLGLQNTVTTGIISGVGRDFDIAPFHYSDAYQISAPIAPGNSGGPLINSKTSEVLGINTAGTDQGTIGFSIPIVNVLSLVESWSKTPMTELPSISTATTGNKNVQNSSFEGTAQDIVNSFYQSINNGDYVTAYSLFGSSWQEKMSYTKFRNGYLNTRSSNIEILNTVNNGDTVTVTVLISAQEGTEGSYINSKYQADYTIGYENHQLKILHGTGKKIE</sequence>
<keyword evidence="6" id="KW-1185">Reference proteome</keyword>
<dbReference type="InterPro" id="IPR009003">
    <property type="entry name" value="Peptidase_S1_PA"/>
</dbReference>
<dbReference type="InterPro" id="IPR001940">
    <property type="entry name" value="Peptidase_S1C"/>
</dbReference>
<evidence type="ECO:0000256" key="2">
    <source>
        <dbReference type="ARBA" id="ARBA00022801"/>
    </source>
</evidence>
<dbReference type="Proteomes" id="UP001523262">
    <property type="component" value="Unassembled WGS sequence"/>
</dbReference>
<dbReference type="EMBL" id="JAMQCR010000001">
    <property type="protein sequence ID" value="MCM2532273.1"/>
    <property type="molecule type" value="Genomic_DNA"/>
</dbReference>
<dbReference type="Gene3D" id="2.40.10.120">
    <property type="match status" value="1"/>
</dbReference>
<dbReference type="PANTHER" id="PTHR43343:SF3">
    <property type="entry name" value="PROTEASE DO-LIKE 8, CHLOROPLASTIC"/>
    <property type="match status" value="1"/>
</dbReference>
<reference evidence="5 6" key="1">
    <citation type="submission" date="2022-06" db="EMBL/GenBank/DDBJ databases">
        <authorList>
            <person name="Jeon C.O."/>
        </authorList>
    </citation>
    <scope>NUCLEOTIDE SEQUENCE [LARGE SCALE GENOMIC DNA]</scope>
    <source>
        <strain evidence="5 6">KCTC 13943</strain>
    </source>
</reference>
<evidence type="ECO:0000313" key="5">
    <source>
        <dbReference type="EMBL" id="MCM2532273.1"/>
    </source>
</evidence>
<keyword evidence="2" id="KW-0378">Hydrolase</keyword>
<protein>
    <submittedName>
        <fullName evidence="5">S1C family serine protease</fullName>
    </submittedName>
</protein>
<accession>A0ABT0W7I7</accession>
<dbReference type="GO" id="GO:0008233">
    <property type="term" value="F:peptidase activity"/>
    <property type="evidence" value="ECO:0007669"/>
    <property type="project" value="UniProtKB-KW"/>
</dbReference>
<evidence type="ECO:0000313" key="6">
    <source>
        <dbReference type="Proteomes" id="UP001523262"/>
    </source>
</evidence>
<evidence type="ECO:0000256" key="1">
    <source>
        <dbReference type="ARBA" id="ARBA00022670"/>
    </source>
</evidence>
<keyword evidence="4" id="KW-0812">Transmembrane</keyword>
<dbReference type="Pfam" id="PF13365">
    <property type="entry name" value="Trypsin_2"/>
    <property type="match status" value="1"/>
</dbReference>
<feature type="transmembrane region" description="Helical" evidence="4">
    <location>
        <begin position="73"/>
        <end position="96"/>
    </location>
</feature>
<dbReference type="SUPFAM" id="SSF50494">
    <property type="entry name" value="Trypsin-like serine proteases"/>
    <property type="match status" value="1"/>
</dbReference>
<keyword evidence="3" id="KW-0720">Serine protease</keyword>
<keyword evidence="1 5" id="KW-0645">Protease</keyword>
<proteinExistence type="predicted"/>
<evidence type="ECO:0000256" key="4">
    <source>
        <dbReference type="SAM" id="Phobius"/>
    </source>
</evidence>
<dbReference type="GO" id="GO:0006508">
    <property type="term" value="P:proteolysis"/>
    <property type="evidence" value="ECO:0007669"/>
    <property type="project" value="UniProtKB-KW"/>
</dbReference>
<gene>
    <name evidence="5" type="ORF">NDK43_07560</name>
</gene>
<comment type="caution">
    <text evidence="5">The sequence shown here is derived from an EMBL/GenBank/DDBJ whole genome shotgun (WGS) entry which is preliminary data.</text>
</comment>